<evidence type="ECO:0000256" key="4">
    <source>
        <dbReference type="ARBA" id="ARBA00022833"/>
    </source>
</evidence>
<comment type="cofactor">
    <cofactor evidence="1">
        <name>Zn(2+)</name>
        <dbReference type="ChEBI" id="CHEBI:29105"/>
    </cofactor>
</comment>
<evidence type="ECO:0000259" key="5">
    <source>
        <dbReference type="Pfam" id="PF24827"/>
    </source>
</evidence>
<proteinExistence type="predicted"/>
<dbReference type="AlphaFoldDB" id="A0A7X9HTN1"/>
<organism evidence="6 7">
    <name type="scientific">candidate division WWE3 bacterium</name>
    <dbReference type="NCBI Taxonomy" id="2053526"/>
    <lineage>
        <taxon>Bacteria</taxon>
        <taxon>Katanobacteria</taxon>
    </lineage>
</organism>
<dbReference type="GO" id="GO:0016788">
    <property type="term" value="F:hydrolase activity, acting on ester bonds"/>
    <property type="evidence" value="ECO:0007669"/>
    <property type="project" value="InterPro"/>
</dbReference>
<keyword evidence="4" id="KW-0862">Zinc</keyword>
<dbReference type="SUPFAM" id="SSF53187">
    <property type="entry name" value="Zn-dependent exopeptidases"/>
    <property type="match status" value="1"/>
</dbReference>
<feature type="domain" description="Succinylglutamate desuccinylase/Aspartoacylase catalytic" evidence="5">
    <location>
        <begin position="31"/>
        <end position="216"/>
    </location>
</feature>
<reference evidence="6 7" key="1">
    <citation type="journal article" date="2020" name="Biotechnol. Biofuels">
        <title>New insights from the biogas microbiome by comprehensive genome-resolved metagenomics of nearly 1600 species originating from multiple anaerobic digesters.</title>
        <authorList>
            <person name="Campanaro S."/>
            <person name="Treu L."/>
            <person name="Rodriguez-R L.M."/>
            <person name="Kovalovszki A."/>
            <person name="Ziels R.M."/>
            <person name="Maus I."/>
            <person name="Zhu X."/>
            <person name="Kougias P.G."/>
            <person name="Basile A."/>
            <person name="Luo G."/>
            <person name="Schluter A."/>
            <person name="Konstantinidis K.T."/>
            <person name="Angelidaki I."/>
        </authorList>
    </citation>
    <scope>NUCLEOTIDE SEQUENCE [LARGE SCALE GENOMIC DNA]</scope>
    <source>
        <strain evidence="6">AS27yjCOA_202</strain>
    </source>
</reference>
<dbReference type="Proteomes" id="UP000590542">
    <property type="component" value="Unassembled WGS sequence"/>
</dbReference>
<name>A0A7X9HTN1_UNCKA</name>
<evidence type="ECO:0000313" key="7">
    <source>
        <dbReference type="Proteomes" id="UP000590542"/>
    </source>
</evidence>
<dbReference type="PIRSF" id="PIRSF039012">
    <property type="entry name" value="ASP"/>
    <property type="match status" value="1"/>
</dbReference>
<accession>A0A7X9HTN1</accession>
<dbReference type="PANTHER" id="PTHR37326:SF1">
    <property type="entry name" value="BLL3975 PROTEIN"/>
    <property type="match status" value="1"/>
</dbReference>
<dbReference type="GO" id="GO:0046872">
    <property type="term" value="F:metal ion binding"/>
    <property type="evidence" value="ECO:0007669"/>
    <property type="project" value="UniProtKB-KW"/>
</dbReference>
<dbReference type="PANTHER" id="PTHR37326">
    <property type="entry name" value="BLL3975 PROTEIN"/>
    <property type="match status" value="1"/>
</dbReference>
<dbReference type="InterPro" id="IPR053138">
    <property type="entry name" value="N-alpha-Ac-DABA_deacetylase"/>
</dbReference>
<protein>
    <recommendedName>
        <fullName evidence="5">Succinylglutamate desuccinylase/Aspartoacylase catalytic domain-containing protein</fullName>
    </recommendedName>
</protein>
<comment type="caution">
    <text evidence="6">The sequence shown here is derived from an EMBL/GenBank/DDBJ whole genome shotgun (WGS) entry which is preliminary data.</text>
</comment>
<dbReference type="Pfam" id="PF24827">
    <property type="entry name" value="AstE_AspA_cat"/>
    <property type="match status" value="1"/>
</dbReference>
<dbReference type="EMBL" id="JAAZNV010000007">
    <property type="protein sequence ID" value="NMB91583.1"/>
    <property type="molecule type" value="Genomic_DNA"/>
</dbReference>
<dbReference type="CDD" id="cd06230">
    <property type="entry name" value="M14_ASTE_ASPA_like"/>
    <property type="match status" value="1"/>
</dbReference>
<keyword evidence="2" id="KW-0479">Metal-binding</keyword>
<dbReference type="GO" id="GO:0016811">
    <property type="term" value="F:hydrolase activity, acting on carbon-nitrogen (but not peptide) bonds, in linear amides"/>
    <property type="evidence" value="ECO:0007669"/>
    <property type="project" value="InterPro"/>
</dbReference>
<dbReference type="InterPro" id="IPR055438">
    <property type="entry name" value="AstE_AspA_cat"/>
</dbReference>
<keyword evidence="3" id="KW-0378">Hydrolase</keyword>
<evidence type="ECO:0000256" key="2">
    <source>
        <dbReference type="ARBA" id="ARBA00022723"/>
    </source>
</evidence>
<gene>
    <name evidence="6" type="ORF">GYA37_01905</name>
</gene>
<evidence type="ECO:0000313" key="6">
    <source>
        <dbReference type="EMBL" id="NMB91583.1"/>
    </source>
</evidence>
<dbReference type="InterPro" id="IPR043795">
    <property type="entry name" value="N-alpha-Ac-DABA-like"/>
</dbReference>
<sequence>MQKKFSRIKIGQSGAIEINIPLVKILGRTRGSKALILCGMHGDEYTGLLIINKVLEQIKEISGELWIIPSANPLAHALGSRVTPIDGYDLNRKFPGDRNKELTDRIASAIFDIAKKMDVVLDFHTFSDPTVITSIFMNCGSRKTRNRTLNFVKIFNPDIVWQMNVQSKNELKFVTALGPKISFEGVPNIAIELPQHYEITPEQIRRAVDGTIRVLNEAKITNMKLERNKRTPIFVEHSEIDSDISGIFISKKSLMEKVKKGDVIGSIIDINTFKKSRVTAHESGVLMVLKNNQFVSTGDRIFTIGKMIKEKD</sequence>
<evidence type="ECO:0000256" key="3">
    <source>
        <dbReference type="ARBA" id="ARBA00022801"/>
    </source>
</evidence>
<evidence type="ECO:0000256" key="1">
    <source>
        <dbReference type="ARBA" id="ARBA00001947"/>
    </source>
</evidence>
<dbReference type="Gene3D" id="3.40.630.10">
    <property type="entry name" value="Zn peptidases"/>
    <property type="match status" value="1"/>
</dbReference>